<evidence type="ECO:0000313" key="2">
    <source>
        <dbReference type="EMBL" id="ELR23466.1"/>
    </source>
</evidence>
<organism evidence="2 3">
    <name type="scientific">Acanthamoeba castellanii (strain ATCC 30010 / Neff)</name>
    <dbReference type="NCBI Taxonomy" id="1257118"/>
    <lineage>
        <taxon>Eukaryota</taxon>
        <taxon>Amoebozoa</taxon>
        <taxon>Discosea</taxon>
        <taxon>Longamoebia</taxon>
        <taxon>Centramoebida</taxon>
        <taxon>Acanthamoebidae</taxon>
        <taxon>Acanthamoeba</taxon>
    </lineage>
</organism>
<feature type="compositionally biased region" description="Basic and acidic residues" evidence="1">
    <location>
        <begin position="73"/>
        <end position="101"/>
    </location>
</feature>
<dbReference type="GeneID" id="14924446"/>
<name>L8HG97_ACACF</name>
<dbReference type="RefSeq" id="XP_004352994.1">
    <property type="nucleotide sequence ID" value="XM_004352942.1"/>
</dbReference>
<evidence type="ECO:0000256" key="1">
    <source>
        <dbReference type="SAM" id="MobiDB-lite"/>
    </source>
</evidence>
<evidence type="ECO:0000313" key="3">
    <source>
        <dbReference type="Proteomes" id="UP000011083"/>
    </source>
</evidence>
<dbReference type="OrthoDB" id="5531344at2759"/>
<dbReference type="VEuPathDB" id="AmoebaDB:ACA1_070870"/>
<dbReference type="AlphaFoldDB" id="L8HG97"/>
<reference evidence="2 3" key="1">
    <citation type="journal article" date="2013" name="Genome Biol.">
        <title>Genome of Acanthamoeba castellanii highlights extensive lateral gene transfer and early evolution of tyrosine kinase signaling.</title>
        <authorList>
            <person name="Clarke M."/>
            <person name="Lohan A.J."/>
            <person name="Liu B."/>
            <person name="Lagkouvardos I."/>
            <person name="Roy S."/>
            <person name="Zafar N."/>
            <person name="Bertelli C."/>
            <person name="Schilde C."/>
            <person name="Kianianmomeni A."/>
            <person name="Burglin T.R."/>
            <person name="Frech C."/>
            <person name="Turcotte B."/>
            <person name="Kopec K.O."/>
            <person name="Synnott J.M."/>
            <person name="Choo C."/>
            <person name="Paponov I."/>
            <person name="Finkler A."/>
            <person name="Soon Heng Tan C."/>
            <person name="Hutchins A.P."/>
            <person name="Weinmeier T."/>
            <person name="Rattei T."/>
            <person name="Chu J.S."/>
            <person name="Gimenez G."/>
            <person name="Irimia M."/>
            <person name="Rigden D.J."/>
            <person name="Fitzpatrick D.A."/>
            <person name="Lorenzo-Morales J."/>
            <person name="Bateman A."/>
            <person name="Chiu C.H."/>
            <person name="Tang P."/>
            <person name="Hegemann P."/>
            <person name="Fromm H."/>
            <person name="Raoult D."/>
            <person name="Greub G."/>
            <person name="Miranda-Saavedra D."/>
            <person name="Chen N."/>
            <person name="Nash P."/>
            <person name="Ginger M.L."/>
            <person name="Horn M."/>
            <person name="Schaap P."/>
            <person name="Caler L."/>
            <person name="Loftus B."/>
        </authorList>
    </citation>
    <scope>NUCLEOTIDE SEQUENCE [LARGE SCALE GENOMIC DNA]</scope>
    <source>
        <strain evidence="2 3">Neff</strain>
    </source>
</reference>
<feature type="region of interest" description="Disordered" evidence="1">
    <location>
        <begin position="73"/>
        <end position="110"/>
    </location>
</feature>
<proteinExistence type="predicted"/>
<gene>
    <name evidence="2" type="ORF">ACA1_070870</name>
</gene>
<sequence length="110" mass="13232">MEQHLNLAEARTRDVYERLKACEDRILELEKVAPCRDFLHFERLKKKLKEQGVTDTDEVEDAYIAAKKLEQEEKTKDKLTWSGDKKRKEDEERKRRKEKGEAKRRKRTAD</sequence>
<protein>
    <submittedName>
        <fullName evidence="2">Uncharacterized protein</fullName>
    </submittedName>
</protein>
<dbReference type="EMBL" id="KB007857">
    <property type="protein sequence ID" value="ELR23466.1"/>
    <property type="molecule type" value="Genomic_DNA"/>
</dbReference>
<keyword evidence="3" id="KW-1185">Reference proteome</keyword>
<accession>L8HG97</accession>
<dbReference type="Proteomes" id="UP000011083">
    <property type="component" value="Unassembled WGS sequence"/>
</dbReference>
<dbReference type="KEGG" id="acan:ACA1_070870"/>